<dbReference type="InterPro" id="IPR009297">
    <property type="entry name" value="DUF952"/>
</dbReference>
<dbReference type="SUPFAM" id="SSF56399">
    <property type="entry name" value="ADP-ribosylation"/>
    <property type="match status" value="1"/>
</dbReference>
<sequence length="148" mass="16807">MATPTPLPKYIYKILPSSPPPPSPLPHSLPVSDLDKRDNFIHLSTSSQILGTLRNFFTHETHVYILRIPYTGVSKYVIWEDTKGKQPDEPGGCWDVKGEMGYFPHVHGNGLKIGREEVDEVGVWRRGSLGWEVREWPFAEDVPTDLKI</sequence>
<dbReference type="AlphaFoldDB" id="A0A9P6VHS5"/>
<dbReference type="Pfam" id="PF06108">
    <property type="entry name" value="DUF952"/>
    <property type="match status" value="1"/>
</dbReference>
<reference evidence="1" key="1">
    <citation type="submission" date="2019-07" db="EMBL/GenBank/DDBJ databases">
        <title>Hyphodiscus hymeniophilus genome sequencing and assembly.</title>
        <authorList>
            <person name="Kramer G."/>
            <person name="Nodwell J."/>
        </authorList>
    </citation>
    <scope>NUCLEOTIDE SEQUENCE</scope>
    <source>
        <strain evidence="1">ATCC 34498</strain>
    </source>
</reference>
<organism evidence="1 2">
    <name type="scientific">Hyphodiscus hymeniophilus</name>
    <dbReference type="NCBI Taxonomy" id="353542"/>
    <lineage>
        <taxon>Eukaryota</taxon>
        <taxon>Fungi</taxon>
        <taxon>Dikarya</taxon>
        <taxon>Ascomycota</taxon>
        <taxon>Pezizomycotina</taxon>
        <taxon>Leotiomycetes</taxon>
        <taxon>Helotiales</taxon>
        <taxon>Hyphodiscaceae</taxon>
        <taxon>Hyphodiscus</taxon>
    </lineage>
</organism>
<dbReference type="PANTHER" id="PTHR34129:SF1">
    <property type="entry name" value="DUF952 DOMAIN-CONTAINING PROTEIN"/>
    <property type="match status" value="1"/>
</dbReference>
<dbReference type="Proteomes" id="UP000785200">
    <property type="component" value="Unassembled WGS sequence"/>
</dbReference>
<evidence type="ECO:0008006" key="3">
    <source>
        <dbReference type="Google" id="ProtNLM"/>
    </source>
</evidence>
<gene>
    <name evidence="1" type="ORF">D0Z07_5312</name>
</gene>
<dbReference type="OrthoDB" id="3335358at2759"/>
<dbReference type="PANTHER" id="PTHR34129">
    <property type="entry name" value="BLR1139 PROTEIN"/>
    <property type="match status" value="1"/>
</dbReference>
<name>A0A9P6VHS5_9HELO</name>
<evidence type="ECO:0000313" key="1">
    <source>
        <dbReference type="EMBL" id="KAG0648185.1"/>
    </source>
</evidence>
<keyword evidence="2" id="KW-1185">Reference proteome</keyword>
<proteinExistence type="predicted"/>
<protein>
    <recommendedName>
        <fullName evidence="3">DUF952 domain-containing protein</fullName>
    </recommendedName>
</protein>
<comment type="caution">
    <text evidence="1">The sequence shown here is derived from an EMBL/GenBank/DDBJ whole genome shotgun (WGS) entry which is preliminary data.</text>
</comment>
<dbReference type="Gene3D" id="3.20.170.20">
    <property type="entry name" value="Protein of unknown function DUF952"/>
    <property type="match status" value="1"/>
</dbReference>
<dbReference type="EMBL" id="VNKQ01000010">
    <property type="protein sequence ID" value="KAG0648185.1"/>
    <property type="molecule type" value="Genomic_DNA"/>
</dbReference>
<evidence type="ECO:0000313" key="2">
    <source>
        <dbReference type="Proteomes" id="UP000785200"/>
    </source>
</evidence>
<accession>A0A9P6VHS5</accession>